<proteinExistence type="predicted"/>
<dbReference type="AlphaFoldDB" id="A0AAD7H2R9"/>
<feature type="non-terminal residue" evidence="1">
    <location>
        <position position="1"/>
    </location>
</feature>
<sequence length="57" mass="6764">LSAEVKRKDKCRQLLMKIVNPLSTKMEIGSPMAAMYLLDNADHYTSHNFTVFWWRNY</sequence>
<comment type="caution">
    <text evidence="1">The sequence shown here is derived from an EMBL/GenBank/DDBJ whole genome shotgun (WGS) entry which is preliminary data.</text>
</comment>
<dbReference type="EMBL" id="JARKIB010000409">
    <property type="protein sequence ID" value="KAJ7710273.1"/>
    <property type="molecule type" value="Genomic_DNA"/>
</dbReference>
<evidence type="ECO:0000313" key="1">
    <source>
        <dbReference type="EMBL" id="KAJ7710273.1"/>
    </source>
</evidence>
<keyword evidence="2" id="KW-1185">Reference proteome</keyword>
<dbReference type="Proteomes" id="UP001215598">
    <property type="component" value="Unassembled WGS sequence"/>
</dbReference>
<feature type="non-terminal residue" evidence="1">
    <location>
        <position position="57"/>
    </location>
</feature>
<accession>A0AAD7H2R9</accession>
<reference evidence="1" key="1">
    <citation type="submission" date="2023-03" db="EMBL/GenBank/DDBJ databases">
        <title>Massive genome expansion in bonnet fungi (Mycena s.s.) driven by repeated elements and novel gene families across ecological guilds.</title>
        <authorList>
            <consortium name="Lawrence Berkeley National Laboratory"/>
            <person name="Harder C.B."/>
            <person name="Miyauchi S."/>
            <person name="Viragh M."/>
            <person name="Kuo A."/>
            <person name="Thoen E."/>
            <person name="Andreopoulos B."/>
            <person name="Lu D."/>
            <person name="Skrede I."/>
            <person name="Drula E."/>
            <person name="Henrissat B."/>
            <person name="Morin E."/>
            <person name="Kohler A."/>
            <person name="Barry K."/>
            <person name="LaButti K."/>
            <person name="Morin E."/>
            <person name="Salamov A."/>
            <person name="Lipzen A."/>
            <person name="Mereny Z."/>
            <person name="Hegedus B."/>
            <person name="Baldrian P."/>
            <person name="Stursova M."/>
            <person name="Weitz H."/>
            <person name="Taylor A."/>
            <person name="Grigoriev I.V."/>
            <person name="Nagy L.G."/>
            <person name="Martin F."/>
            <person name="Kauserud H."/>
        </authorList>
    </citation>
    <scope>NUCLEOTIDE SEQUENCE</scope>
    <source>
        <strain evidence="1">CBHHK182m</strain>
    </source>
</reference>
<evidence type="ECO:0000313" key="2">
    <source>
        <dbReference type="Proteomes" id="UP001215598"/>
    </source>
</evidence>
<protein>
    <submittedName>
        <fullName evidence="1">Uncharacterized protein</fullName>
    </submittedName>
</protein>
<name>A0AAD7H2R9_9AGAR</name>
<gene>
    <name evidence="1" type="ORF">B0H16DRAFT_1258230</name>
</gene>
<organism evidence="1 2">
    <name type="scientific">Mycena metata</name>
    <dbReference type="NCBI Taxonomy" id="1033252"/>
    <lineage>
        <taxon>Eukaryota</taxon>
        <taxon>Fungi</taxon>
        <taxon>Dikarya</taxon>
        <taxon>Basidiomycota</taxon>
        <taxon>Agaricomycotina</taxon>
        <taxon>Agaricomycetes</taxon>
        <taxon>Agaricomycetidae</taxon>
        <taxon>Agaricales</taxon>
        <taxon>Marasmiineae</taxon>
        <taxon>Mycenaceae</taxon>
        <taxon>Mycena</taxon>
    </lineage>
</organism>